<dbReference type="AlphaFoldDB" id="A0A7S2SLY0"/>
<dbReference type="InterPro" id="IPR001041">
    <property type="entry name" value="2Fe-2S_ferredoxin-type"/>
</dbReference>
<reference evidence="5" key="1">
    <citation type="submission" date="2021-01" db="EMBL/GenBank/DDBJ databases">
        <authorList>
            <person name="Corre E."/>
            <person name="Pelletier E."/>
            <person name="Niang G."/>
            <person name="Scheremetjew M."/>
            <person name="Finn R."/>
            <person name="Kale V."/>
            <person name="Holt S."/>
            <person name="Cochrane G."/>
            <person name="Meng A."/>
            <person name="Brown T."/>
            <person name="Cohen L."/>
        </authorList>
    </citation>
    <scope>NUCLEOTIDE SEQUENCE</scope>
    <source>
        <strain evidence="5">CCMP1452</strain>
    </source>
</reference>
<dbReference type="PROSITE" id="PS00197">
    <property type="entry name" value="2FE2S_FER_1"/>
    <property type="match status" value="1"/>
</dbReference>
<dbReference type="Gene3D" id="3.10.20.30">
    <property type="match status" value="1"/>
</dbReference>
<dbReference type="EMBL" id="HBHI01031082">
    <property type="protein sequence ID" value="CAD9703140.1"/>
    <property type="molecule type" value="Transcribed_RNA"/>
</dbReference>
<dbReference type="Pfam" id="PF00111">
    <property type="entry name" value="Fer2"/>
    <property type="match status" value="1"/>
</dbReference>
<evidence type="ECO:0000313" key="5">
    <source>
        <dbReference type="EMBL" id="CAD9703140.1"/>
    </source>
</evidence>
<accession>A0A7S2SLY0</accession>
<dbReference type="InterPro" id="IPR036010">
    <property type="entry name" value="2Fe-2S_ferredoxin-like_sf"/>
</dbReference>
<keyword evidence="2" id="KW-0411">Iron-sulfur</keyword>
<keyword evidence="3" id="KW-0732">Signal</keyword>
<keyword evidence="1" id="KW-0479">Metal-binding</keyword>
<dbReference type="InterPro" id="IPR006058">
    <property type="entry name" value="2Fe2S_fd_BS"/>
</dbReference>
<protein>
    <recommendedName>
        <fullName evidence="4">2Fe-2S ferredoxin-type domain-containing protein</fullName>
    </recommendedName>
</protein>
<name>A0A7S2SLY0_9STRA</name>
<evidence type="ECO:0000256" key="3">
    <source>
        <dbReference type="SAM" id="SignalP"/>
    </source>
</evidence>
<dbReference type="GO" id="GO:0051537">
    <property type="term" value="F:2 iron, 2 sulfur cluster binding"/>
    <property type="evidence" value="ECO:0007669"/>
    <property type="project" value="UniProtKB-KW"/>
</dbReference>
<dbReference type="InterPro" id="IPR012675">
    <property type="entry name" value="Beta-grasp_dom_sf"/>
</dbReference>
<proteinExistence type="predicted"/>
<feature type="domain" description="2Fe-2S ferredoxin-type" evidence="4">
    <location>
        <begin position="45"/>
        <end position="87"/>
    </location>
</feature>
<evidence type="ECO:0000256" key="2">
    <source>
        <dbReference type="ARBA" id="ARBA00023014"/>
    </source>
</evidence>
<organism evidence="5">
    <name type="scientific">Eucampia antarctica</name>
    <dbReference type="NCBI Taxonomy" id="49252"/>
    <lineage>
        <taxon>Eukaryota</taxon>
        <taxon>Sar</taxon>
        <taxon>Stramenopiles</taxon>
        <taxon>Ochrophyta</taxon>
        <taxon>Bacillariophyta</taxon>
        <taxon>Mediophyceae</taxon>
        <taxon>Biddulphiophycidae</taxon>
        <taxon>Hemiaulales</taxon>
        <taxon>Hemiaulaceae</taxon>
        <taxon>Eucampia</taxon>
    </lineage>
</organism>
<evidence type="ECO:0000259" key="4">
    <source>
        <dbReference type="Pfam" id="PF00111"/>
    </source>
</evidence>
<keyword evidence="1" id="KW-0001">2Fe-2S</keyword>
<gene>
    <name evidence="5" type="ORF">EANT1437_LOCUS15994</name>
</gene>
<evidence type="ECO:0000256" key="1">
    <source>
        <dbReference type="ARBA" id="ARBA00022714"/>
    </source>
</evidence>
<dbReference type="SUPFAM" id="SSF54292">
    <property type="entry name" value="2Fe-2S ferredoxin-like"/>
    <property type="match status" value="1"/>
</dbReference>
<feature type="chain" id="PRO_5031411041" description="2Fe-2S ferredoxin-type domain-containing protein" evidence="3">
    <location>
        <begin position="24"/>
        <end position="114"/>
    </location>
</feature>
<sequence length="114" mass="12071">MNTCSSFAVLLLAFACVLSVGTAFFVNDPTFARSATQLQMTKLTYNGKAIEFKEGSPMKSACAKLGMKPRYSCKKGDCASCTISVGGTRIKPCVGKVPPAPRLKSLQAKGLPCK</sequence>
<keyword evidence="1" id="KW-0408">Iron</keyword>
<feature type="signal peptide" evidence="3">
    <location>
        <begin position="1"/>
        <end position="23"/>
    </location>
</feature>